<proteinExistence type="inferred from homology"/>
<name>A0A239ST46_9STRE</name>
<dbReference type="FunFam" id="1.10.1900.20:FF:000001">
    <property type="entry name" value="50S ribosomal protein L20"/>
    <property type="match status" value="1"/>
</dbReference>
<keyword evidence="3 8" id="KW-0694">RNA-binding</keyword>
<evidence type="ECO:0000313" key="11">
    <source>
        <dbReference type="Proteomes" id="UP000215185"/>
    </source>
</evidence>
<accession>A0A239ST46</accession>
<dbReference type="RefSeq" id="WP_018372724.1">
    <property type="nucleotide sequence ID" value="NZ_JBCLRV010000017.1"/>
</dbReference>
<dbReference type="NCBIfam" id="TIGR01032">
    <property type="entry name" value="rplT_bact"/>
    <property type="match status" value="1"/>
</dbReference>
<reference evidence="10 11" key="1">
    <citation type="submission" date="2017-06" db="EMBL/GenBank/DDBJ databases">
        <authorList>
            <consortium name="Pathogen Informatics"/>
        </authorList>
    </citation>
    <scope>NUCLEOTIDE SEQUENCE [LARGE SCALE GENOMIC DNA]</scope>
    <source>
        <strain evidence="10 11">NCTC13788</strain>
    </source>
</reference>
<dbReference type="PANTHER" id="PTHR10986">
    <property type="entry name" value="39S RIBOSOMAL PROTEIN L20"/>
    <property type="match status" value="1"/>
</dbReference>
<evidence type="ECO:0000256" key="3">
    <source>
        <dbReference type="ARBA" id="ARBA00022884"/>
    </source>
</evidence>
<evidence type="ECO:0000256" key="5">
    <source>
        <dbReference type="ARBA" id="ARBA00023274"/>
    </source>
</evidence>
<dbReference type="GO" id="GO:0019843">
    <property type="term" value="F:rRNA binding"/>
    <property type="evidence" value="ECO:0007669"/>
    <property type="project" value="UniProtKB-UniRule"/>
</dbReference>
<evidence type="ECO:0000256" key="2">
    <source>
        <dbReference type="ARBA" id="ARBA00022730"/>
    </source>
</evidence>
<dbReference type="HAMAP" id="MF_00382">
    <property type="entry name" value="Ribosomal_bL20"/>
    <property type="match status" value="1"/>
</dbReference>
<keyword evidence="5 8" id="KW-0687">Ribonucleoprotein</keyword>
<protein>
    <recommendedName>
        <fullName evidence="7 8">Large ribosomal subunit protein bL20</fullName>
    </recommendedName>
</protein>
<evidence type="ECO:0000256" key="1">
    <source>
        <dbReference type="ARBA" id="ARBA00007698"/>
    </source>
</evidence>
<comment type="function">
    <text evidence="6 8 9">Binds directly to 23S ribosomal RNA and is necessary for the in vitro assembly process of the 50S ribosomal subunit. It is not involved in the protein synthesizing functions of that subunit.</text>
</comment>
<organism evidence="10 11">
    <name type="scientific">Streptococcus merionis</name>
    <dbReference type="NCBI Taxonomy" id="400065"/>
    <lineage>
        <taxon>Bacteria</taxon>
        <taxon>Bacillati</taxon>
        <taxon>Bacillota</taxon>
        <taxon>Bacilli</taxon>
        <taxon>Lactobacillales</taxon>
        <taxon>Streptococcaceae</taxon>
        <taxon>Streptococcus</taxon>
    </lineage>
</organism>
<evidence type="ECO:0000256" key="8">
    <source>
        <dbReference type="HAMAP-Rule" id="MF_00382"/>
    </source>
</evidence>
<keyword evidence="4 8" id="KW-0689">Ribosomal protein</keyword>
<dbReference type="GO" id="GO:0003735">
    <property type="term" value="F:structural constituent of ribosome"/>
    <property type="evidence" value="ECO:0007669"/>
    <property type="project" value="InterPro"/>
</dbReference>
<dbReference type="InterPro" id="IPR005813">
    <property type="entry name" value="Ribosomal_bL20"/>
</dbReference>
<dbReference type="Gene3D" id="1.10.1900.20">
    <property type="entry name" value="Ribosomal protein L20"/>
    <property type="match status" value="1"/>
</dbReference>
<sequence length="119" mass="13642">MARVKGGVVSRKRRKRILKLAKGYYGAKHILFRTAKEQVMNSYYYAYRDRRQKKRDFRKLWITRINAAARMNGLSYSKLMNGLKLAGIEVNRKMLADLAVNDAAAFTALADAAKEKLAK</sequence>
<dbReference type="AlphaFoldDB" id="A0A239ST46"/>
<dbReference type="EMBL" id="LT906439">
    <property type="protein sequence ID" value="SNU87914.1"/>
    <property type="molecule type" value="Genomic_DNA"/>
</dbReference>
<dbReference type="SUPFAM" id="SSF74731">
    <property type="entry name" value="Ribosomal protein L20"/>
    <property type="match status" value="1"/>
</dbReference>
<dbReference type="GO" id="GO:0005840">
    <property type="term" value="C:ribosome"/>
    <property type="evidence" value="ECO:0007669"/>
    <property type="project" value="UniProtKB-KW"/>
</dbReference>
<gene>
    <name evidence="8 10" type="primary">rplT</name>
    <name evidence="10" type="ORF">SAMEA4412692_00825</name>
</gene>
<dbReference type="PRINTS" id="PR00062">
    <property type="entry name" value="RIBOSOMALL20"/>
</dbReference>
<dbReference type="GO" id="GO:0000027">
    <property type="term" value="P:ribosomal large subunit assembly"/>
    <property type="evidence" value="ECO:0007669"/>
    <property type="project" value="UniProtKB-UniRule"/>
</dbReference>
<evidence type="ECO:0000256" key="4">
    <source>
        <dbReference type="ARBA" id="ARBA00022980"/>
    </source>
</evidence>
<dbReference type="eggNOG" id="COG0292">
    <property type="taxonomic scope" value="Bacteria"/>
</dbReference>
<keyword evidence="11" id="KW-1185">Reference proteome</keyword>
<dbReference type="Pfam" id="PF00453">
    <property type="entry name" value="Ribosomal_L20"/>
    <property type="match status" value="1"/>
</dbReference>
<dbReference type="OrthoDB" id="9808966at2"/>
<keyword evidence="2 8" id="KW-0699">rRNA-binding</keyword>
<evidence type="ECO:0000256" key="6">
    <source>
        <dbReference type="ARBA" id="ARBA00024775"/>
    </source>
</evidence>
<dbReference type="InterPro" id="IPR035566">
    <property type="entry name" value="Ribosomal_protein_bL20_C"/>
</dbReference>
<dbReference type="PROSITE" id="PS00937">
    <property type="entry name" value="RIBOSOMAL_L20"/>
    <property type="match status" value="1"/>
</dbReference>
<evidence type="ECO:0000256" key="9">
    <source>
        <dbReference type="RuleBase" id="RU000560"/>
    </source>
</evidence>
<evidence type="ECO:0000256" key="7">
    <source>
        <dbReference type="ARBA" id="ARBA00035172"/>
    </source>
</evidence>
<dbReference type="STRING" id="1123308.GCA_000380085_00167"/>
<dbReference type="GO" id="GO:0006412">
    <property type="term" value="P:translation"/>
    <property type="evidence" value="ECO:0007669"/>
    <property type="project" value="InterPro"/>
</dbReference>
<dbReference type="Gene3D" id="6.10.160.10">
    <property type="match status" value="1"/>
</dbReference>
<dbReference type="InterPro" id="IPR049946">
    <property type="entry name" value="RIBOSOMAL_L20_CS"/>
</dbReference>
<dbReference type="Proteomes" id="UP000215185">
    <property type="component" value="Chromosome 1"/>
</dbReference>
<dbReference type="GO" id="GO:1990904">
    <property type="term" value="C:ribonucleoprotein complex"/>
    <property type="evidence" value="ECO:0007669"/>
    <property type="project" value="UniProtKB-KW"/>
</dbReference>
<dbReference type="CDD" id="cd07026">
    <property type="entry name" value="Ribosomal_L20"/>
    <property type="match status" value="1"/>
</dbReference>
<comment type="similarity">
    <text evidence="1 8 9">Belongs to the bacterial ribosomal protein bL20 family.</text>
</comment>
<dbReference type="KEGG" id="smen:SAMEA4412692_0825"/>
<evidence type="ECO:0000313" key="10">
    <source>
        <dbReference type="EMBL" id="SNU87914.1"/>
    </source>
</evidence>